<name>A0A9N9ACZ2_9GLOM</name>
<sequence>WTDVLLELDDRIRKETATTATTVTSKVVVVLSFWRRSYKKFDVVPRDSLPKTEWTFGVFLVVIVDVVIVEVSKMKWIFGKNFS</sequence>
<protein>
    <submittedName>
        <fullName evidence="2">7953_t:CDS:1</fullName>
    </submittedName>
</protein>
<comment type="caution">
    <text evidence="2">The sequence shown here is derived from an EMBL/GenBank/DDBJ whole genome shotgun (WGS) entry which is preliminary data.</text>
</comment>
<feature type="transmembrane region" description="Helical" evidence="1">
    <location>
        <begin position="54"/>
        <end position="72"/>
    </location>
</feature>
<dbReference type="Proteomes" id="UP000789759">
    <property type="component" value="Unassembled WGS sequence"/>
</dbReference>
<gene>
    <name evidence="2" type="ORF">CPELLU_LOCUS3533</name>
</gene>
<evidence type="ECO:0000313" key="3">
    <source>
        <dbReference type="Proteomes" id="UP000789759"/>
    </source>
</evidence>
<dbReference type="EMBL" id="CAJVQA010001735">
    <property type="protein sequence ID" value="CAG8524167.1"/>
    <property type="molecule type" value="Genomic_DNA"/>
</dbReference>
<reference evidence="2" key="1">
    <citation type="submission" date="2021-06" db="EMBL/GenBank/DDBJ databases">
        <authorList>
            <person name="Kallberg Y."/>
            <person name="Tangrot J."/>
            <person name="Rosling A."/>
        </authorList>
    </citation>
    <scope>NUCLEOTIDE SEQUENCE</scope>
    <source>
        <strain evidence="2">FL966</strain>
    </source>
</reference>
<dbReference type="AlphaFoldDB" id="A0A9N9ACZ2"/>
<organism evidence="2 3">
    <name type="scientific">Cetraspora pellucida</name>
    <dbReference type="NCBI Taxonomy" id="1433469"/>
    <lineage>
        <taxon>Eukaryota</taxon>
        <taxon>Fungi</taxon>
        <taxon>Fungi incertae sedis</taxon>
        <taxon>Mucoromycota</taxon>
        <taxon>Glomeromycotina</taxon>
        <taxon>Glomeromycetes</taxon>
        <taxon>Diversisporales</taxon>
        <taxon>Gigasporaceae</taxon>
        <taxon>Cetraspora</taxon>
    </lineage>
</organism>
<evidence type="ECO:0000256" key="1">
    <source>
        <dbReference type="SAM" id="Phobius"/>
    </source>
</evidence>
<keyword evidence="1" id="KW-0472">Membrane</keyword>
<proteinExistence type="predicted"/>
<keyword evidence="1" id="KW-1133">Transmembrane helix</keyword>
<feature type="non-terminal residue" evidence="2">
    <location>
        <position position="1"/>
    </location>
</feature>
<keyword evidence="3" id="KW-1185">Reference proteome</keyword>
<evidence type="ECO:0000313" key="2">
    <source>
        <dbReference type="EMBL" id="CAG8524167.1"/>
    </source>
</evidence>
<accession>A0A9N9ACZ2</accession>
<keyword evidence="1" id="KW-0812">Transmembrane</keyword>